<dbReference type="AlphaFoldDB" id="I7LJQ1"/>
<comment type="caution">
    <text evidence="1">The sequence shown here is derived from an EMBL/GenBank/DDBJ whole genome shotgun (WGS) entry which is preliminary data.</text>
</comment>
<dbReference type="STRING" id="857293.CAAU_1764"/>
<dbReference type="Proteomes" id="UP000007652">
    <property type="component" value="Unassembled WGS sequence"/>
</dbReference>
<evidence type="ECO:0000313" key="1">
    <source>
        <dbReference type="EMBL" id="CCJ33848.1"/>
    </source>
</evidence>
<dbReference type="SUPFAM" id="SSF53649">
    <property type="entry name" value="Alkaline phosphatase-like"/>
    <property type="match status" value="1"/>
</dbReference>
<dbReference type="InterPro" id="IPR017850">
    <property type="entry name" value="Alkaline_phosphatase_core_sf"/>
</dbReference>
<accession>I7LJQ1</accession>
<dbReference type="Gene3D" id="3.40.720.10">
    <property type="entry name" value="Alkaline Phosphatase, subunit A"/>
    <property type="match status" value="1"/>
</dbReference>
<reference evidence="1 2" key="1">
    <citation type="journal article" date="2011" name="J. Bacteriol.">
        <title>Draft genome sequence of Caloramator australicus strain RC3T, a thermoanaerobe from the Great Artesian Basin of Australia.</title>
        <authorList>
            <person name="Ogg C.D."/>
            <person name="Patel B.K.C."/>
        </authorList>
    </citation>
    <scope>NUCLEOTIDE SEQUENCE [LARGE SCALE GENOMIC DNA]</scope>
    <source>
        <strain evidence="1 2">RC3</strain>
    </source>
</reference>
<name>I7LJQ1_9CLOT</name>
<dbReference type="eggNOG" id="COG1524">
    <property type="taxonomic scope" value="Bacteria"/>
</dbReference>
<dbReference type="EMBL" id="CAKP01000096">
    <property type="protein sequence ID" value="CCJ33848.1"/>
    <property type="molecule type" value="Genomic_DNA"/>
</dbReference>
<evidence type="ECO:0000313" key="2">
    <source>
        <dbReference type="Proteomes" id="UP000007652"/>
    </source>
</evidence>
<proteinExistence type="predicted"/>
<protein>
    <recommendedName>
        <fullName evidence="3">PglZ domain-containing protein</fullName>
    </recommendedName>
</protein>
<dbReference type="NCBIfam" id="NF033449">
    <property type="entry name" value="BREX_PglZ_3"/>
    <property type="match status" value="1"/>
</dbReference>
<dbReference type="Pfam" id="PF08665">
    <property type="entry name" value="PglZ"/>
    <property type="match status" value="1"/>
</dbReference>
<keyword evidence="2" id="KW-1185">Reference proteome</keyword>
<evidence type="ECO:0008006" key="3">
    <source>
        <dbReference type="Google" id="ProtNLM"/>
    </source>
</evidence>
<organism evidence="1 2">
    <name type="scientific">Caloramator australicus RC3</name>
    <dbReference type="NCBI Taxonomy" id="857293"/>
    <lineage>
        <taxon>Bacteria</taxon>
        <taxon>Bacillati</taxon>
        <taxon>Bacillota</taxon>
        <taxon>Clostridia</taxon>
        <taxon>Eubacteriales</taxon>
        <taxon>Clostridiaceae</taxon>
        <taxon>Caloramator</taxon>
    </lineage>
</organism>
<dbReference type="RefSeq" id="WP_008909106.1">
    <property type="nucleotide sequence ID" value="NZ_CAKP01000096.1"/>
</dbReference>
<sequence length="621" mass="73649">MNINDILLRKIPLNLYEHILIFDFDNLISNELIIEKILKEGYEIFEFKDIEYYRIYFEAECRNSSKKLILIVNDNVYIPYDIKEDYFLVDISLNDIFKNIDVRVLKYIARENYGIIYEKAKNIKRILSYEETCDFLLKNVYYIDIQLINTFNDLIKIILRLYYKGIELPSILVEHLYERLNLDYDLLNEILMGKDKFFNFLQNQWEMFVNSFINPSIKSIVDFNDTDIKVYIDNLFSEGYLHSVDIQINDNIPEFAKIGIILDRNSVLNNEYGMMINKLKKKTDSISDYKDWIELAKIFGEIVRISCILNKEEYKSLSLSLNDKFKNWLYMNYGKLPYLSYFNGPVMIHQIQHYIINTIKKEKKKKVILIVFDCMSQFNWSIIKHYLNKKGYLIEDKACFAWIPTITSVSRQALFSGEIPINFKETLFTSNYDEKHFKNFFINHGYNEKNIMFFRNVKTFEEEGLQNALEKNVDVIGIVVDLIDRFVHNQMFDYKGLYNNIEFYLNEGYLDKFFTNILEYGYEIFITSDHGNISAIGQGNVKEGVLLETLSSRIAVYENDLKNIYLNDKKIIEWIGTGLPNEYNYIICDNNYSFYKDGESILSHGGISFEEVIVPFARIKH</sequence>
<dbReference type="OrthoDB" id="9769734at2"/>
<gene>
    <name evidence="1" type="ORF">CAAU_1764</name>
</gene>